<organism evidence="1 2">
    <name type="scientific">Portunus trituberculatus</name>
    <name type="common">Swimming crab</name>
    <name type="synonym">Neptunus trituberculatus</name>
    <dbReference type="NCBI Taxonomy" id="210409"/>
    <lineage>
        <taxon>Eukaryota</taxon>
        <taxon>Metazoa</taxon>
        <taxon>Ecdysozoa</taxon>
        <taxon>Arthropoda</taxon>
        <taxon>Crustacea</taxon>
        <taxon>Multicrustacea</taxon>
        <taxon>Malacostraca</taxon>
        <taxon>Eumalacostraca</taxon>
        <taxon>Eucarida</taxon>
        <taxon>Decapoda</taxon>
        <taxon>Pleocyemata</taxon>
        <taxon>Brachyura</taxon>
        <taxon>Eubrachyura</taxon>
        <taxon>Portunoidea</taxon>
        <taxon>Portunidae</taxon>
        <taxon>Portuninae</taxon>
        <taxon>Portunus</taxon>
    </lineage>
</organism>
<sequence length="92" mass="9489">MVSQPSSSFRLSLIITTISKTPAHRLLPSPLLAITIFLSSLPSAATSPSQDALHCPALHPLTPAKSSGALLMAAQGVVAPPSPPRDTDHTEA</sequence>
<comment type="caution">
    <text evidence="1">The sequence shown here is derived from an EMBL/GenBank/DDBJ whole genome shotgun (WGS) entry which is preliminary data.</text>
</comment>
<protein>
    <submittedName>
        <fullName evidence="1">Uncharacterized protein</fullName>
    </submittedName>
</protein>
<evidence type="ECO:0000313" key="1">
    <source>
        <dbReference type="EMBL" id="MPC39910.1"/>
    </source>
</evidence>
<dbReference type="AlphaFoldDB" id="A0A5B7EXY0"/>
<evidence type="ECO:0000313" key="2">
    <source>
        <dbReference type="Proteomes" id="UP000324222"/>
    </source>
</evidence>
<accession>A0A5B7EXY0</accession>
<gene>
    <name evidence="1" type="ORF">E2C01_033463</name>
</gene>
<dbReference type="EMBL" id="VSRR010004518">
    <property type="protein sequence ID" value="MPC39910.1"/>
    <property type="molecule type" value="Genomic_DNA"/>
</dbReference>
<name>A0A5B7EXY0_PORTR</name>
<keyword evidence="2" id="KW-1185">Reference proteome</keyword>
<reference evidence="1 2" key="1">
    <citation type="submission" date="2019-05" db="EMBL/GenBank/DDBJ databases">
        <title>Another draft genome of Portunus trituberculatus and its Hox gene families provides insights of decapod evolution.</title>
        <authorList>
            <person name="Jeong J.-H."/>
            <person name="Song I."/>
            <person name="Kim S."/>
            <person name="Choi T."/>
            <person name="Kim D."/>
            <person name="Ryu S."/>
            <person name="Kim W."/>
        </authorList>
    </citation>
    <scope>NUCLEOTIDE SEQUENCE [LARGE SCALE GENOMIC DNA]</scope>
    <source>
        <tissue evidence="1">Muscle</tissue>
    </source>
</reference>
<proteinExistence type="predicted"/>
<dbReference type="Proteomes" id="UP000324222">
    <property type="component" value="Unassembled WGS sequence"/>
</dbReference>